<keyword evidence="3 10" id="KW-0489">Methyltransferase</keyword>
<evidence type="ECO:0000256" key="2">
    <source>
        <dbReference type="ARBA" id="ARBA00011975"/>
    </source>
</evidence>
<keyword evidence="4 10" id="KW-0808">Transferase</keyword>
<keyword evidence="14" id="KW-1185">Reference proteome</keyword>
<evidence type="ECO:0000259" key="12">
    <source>
        <dbReference type="PROSITE" id="PS51038"/>
    </source>
</evidence>
<dbReference type="SUPFAM" id="SSF53335">
    <property type="entry name" value="S-adenosyl-L-methionine-dependent methyltransferases"/>
    <property type="match status" value="1"/>
</dbReference>
<keyword evidence="7" id="KW-0238">DNA-binding</keyword>
<dbReference type="GO" id="GO:0006346">
    <property type="term" value="P:DNA methylation-dependent constitutive heterochromatin formation"/>
    <property type="evidence" value="ECO:0007669"/>
    <property type="project" value="InterPro"/>
</dbReference>
<evidence type="ECO:0000256" key="4">
    <source>
        <dbReference type="ARBA" id="ARBA00022679"/>
    </source>
</evidence>
<dbReference type="EMBL" id="ML213593">
    <property type="protein sequence ID" value="TFK42046.1"/>
    <property type="molecule type" value="Genomic_DNA"/>
</dbReference>
<accession>A0A5C3MC98</accession>
<evidence type="ECO:0000313" key="13">
    <source>
        <dbReference type="EMBL" id="TFK42046.1"/>
    </source>
</evidence>
<evidence type="ECO:0000313" key="14">
    <source>
        <dbReference type="Proteomes" id="UP000308652"/>
    </source>
</evidence>
<keyword evidence="5 10" id="KW-0949">S-adenosyl-L-methionine</keyword>
<dbReference type="InterPro" id="IPR001525">
    <property type="entry name" value="C5_MeTfrase"/>
</dbReference>
<dbReference type="PIRSF" id="PIRSF037404">
    <property type="entry name" value="DNMT1"/>
    <property type="match status" value="1"/>
</dbReference>
<dbReference type="PRINTS" id="PR00105">
    <property type="entry name" value="C5METTRFRASE"/>
</dbReference>
<feature type="compositionally biased region" description="Low complexity" evidence="11">
    <location>
        <begin position="29"/>
        <end position="44"/>
    </location>
</feature>
<feature type="compositionally biased region" description="Basic and acidic residues" evidence="11">
    <location>
        <begin position="1202"/>
        <end position="1221"/>
    </location>
</feature>
<dbReference type="PROSITE" id="PS51679">
    <property type="entry name" value="SAM_MT_C5"/>
    <property type="match status" value="1"/>
</dbReference>
<evidence type="ECO:0000256" key="11">
    <source>
        <dbReference type="SAM" id="MobiDB-lite"/>
    </source>
</evidence>
<evidence type="ECO:0000256" key="6">
    <source>
        <dbReference type="ARBA" id="ARBA00022737"/>
    </source>
</evidence>
<dbReference type="Pfam" id="PF00145">
    <property type="entry name" value="DNA_methylase"/>
    <property type="match status" value="1"/>
</dbReference>
<dbReference type="STRING" id="68775.A0A5C3MC98"/>
<comment type="similarity">
    <text evidence="10">Belongs to the class I-like SAM-binding methyltransferase superfamily. C5-methyltransferase family.</text>
</comment>
<comment type="subcellular location">
    <subcellularLocation>
        <location evidence="1">Nucleus</location>
    </subcellularLocation>
</comment>
<name>A0A5C3MC98_9AGAR</name>
<dbReference type="InterPro" id="IPR029063">
    <property type="entry name" value="SAM-dependent_MTases_sf"/>
</dbReference>
<evidence type="ECO:0000256" key="7">
    <source>
        <dbReference type="ARBA" id="ARBA00023125"/>
    </source>
</evidence>
<feature type="region of interest" description="Disordered" evidence="11">
    <location>
        <begin position="1202"/>
        <end position="1230"/>
    </location>
</feature>
<evidence type="ECO:0000256" key="8">
    <source>
        <dbReference type="ARBA" id="ARBA00023242"/>
    </source>
</evidence>
<dbReference type="InterPro" id="IPR050390">
    <property type="entry name" value="C5-Methyltransferase"/>
</dbReference>
<feature type="domain" description="BAH" evidence="12">
    <location>
        <begin position="417"/>
        <end position="544"/>
    </location>
</feature>
<evidence type="ECO:0000256" key="5">
    <source>
        <dbReference type="ARBA" id="ARBA00022691"/>
    </source>
</evidence>
<proteinExistence type="inferred from homology"/>
<organism evidence="13 14">
    <name type="scientific">Crucibulum laeve</name>
    <dbReference type="NCBI Taxonomy" id="68775"/>
    <lineage>
        <taxon>Eukaryota</taxon>
        <taxon>Fungi</taxon>
        <taxon>Dikarya</taxon>
        <taxon>Basidiomycota</taxon>
        <taxon>Agaricomycotina</taxon>
        <taxon>Agaricomycetes</taxon>
        <taxon>Agaricomycetidae</taxon>
        <taxon>Agaricales</taxon>
        <taxon>Agaricineae</taxon>
        <taxon>Nidulariaceae</taxon>
        <taxon>Crucibulum</taxon>
    </lineage>
</organism>
<dbReference type="InterPro" id="IPR001025">
    <property type="entry name" value="BAH_dom"/>
</dbReference>
<dbReference type="GO" id="GO:0005634">
    <property type="term" value="C:nucleus"/>
    <property type="evidence" value="ECO:0007669"/>
    <property type="project" value="UniProtKB-SubCell"/>
</dbReference>
<dbReference type="InterPro" id="IPR043151">
    <property type="entry name" value="BAH_sf"/>
</dbReference>
<dbReference type="PROSITE" id="PS51038">
    <property type="entry name" value="BAH"/>
    <property type="match status" value="1"/>
</dbReference>
<gene>
    <name evidence="13" type="ORF">BDQ12DRAFT_696557</name>
</gene>
<dbReference type="GO" id="GO:0044027">
    <property type="term" value="P:negative regulation of gene expression via chromosomal CpG island methylation"/>
    <property type="evidence" value="ECO:0007669"/>
    <property type="project" value="TreeGrafter"/>
</dbReference>
<feature type="compositionally biased region" description="Basic and acidic residues" evidence="11">
    <location>
        <begin position="61"/>
        <end position="71"/>
    </location>
</feature>
<feature type="region of interest" description="Disordered" evidence="11">
    <location>
        <begin position="292"/>
        <end position="318"/>
    </location>
</feature>
<sequence length="1230" mass="140162">MPPRNRPTAFEVSYPEEAAAIRAQEELAAARASSSRSTPQTASEIYKASLRAGSGSQALKRKTEDLGDSRPVKRQQLPDVAYYKPRPGAIRETKDVVIPGEDPDEDGEDKPVRMLTDFSIFDPKHRNEMLSLAAMEEEDAIDRQFEGAGLVVPFFLSEEDEGQEEELQEVYVHLGAILRSTVDYTKPNDPFYIETECAWYTLRRPSRAYEPFYQHFHTPRRIAQIVISTALERPQQIYDDFLRIFTSKVDIFGRTYLEEHLYEAVIELQEALEDCDDRGRIRNSPVIRRLLRRAPAPSQRNHTPRVDGPRNRQAPKNRAMIGNPDLAVLKPENQNTTRVSPRIAALSEGLIREVLDVVGPPPVREDKAIVQAREKRAFLRLWEYIKIAKKVKNWNSFREDRISPGSEYYTKATVDGKTYEIGDFIIMPQGTDGRNKPTPLPDKYDDIPELATVDEYFWFAKILYIKGDRAHVQWLEHGQQTMLEELGHRQELFLNELCGFVPLSTIVAKVKVHEIPPPGFVAPPDDYFYKFTHRKWDSSYSTIDMAQMESCSNLPPPDNCPVCLAKTERDQDEVNVELKDEDGNLNGVAYAGKKYHCHDFVLYRAESGPANIGYVTSVNRARRHNEQMTLTLKRVGRISSIPDNVLPQEKMKDERQLYITSEEIVVDVQELVQVIFVPHISAFEEPKAPLDQWLEISPDHFYLRYKFPALKVTSWDDRIRLRGDKQVVCTPCLQERLQERLDLLEFLDEREPLPMLDLFAGAGAFSRGLAEGSGGCFKVTHAVEISPSAAKTFKRNSPDTVVYNQCANLFLRHLMKTWAGHNPEPPKQLFDGKTYIPEPPMPGMIKAIASGFPCQTHSTLNMFKVADDVKSNLLLTTMAALDQTQADIAFCENVPGFLSYNLNSVQASQYKVEGGIEMGGLKLLVRAALDMDYQVVFGNLQAGQYGTPQRRIRFFVILAKRHIPLPKLPQPTHDFPGATSLQIKFPNGNIIRPIRTTEGTALHPAVTIDDAISDLARFDWRLPGPEMPKDKRDREQRRVAVVNCVPDAKHWGFEGRIGYRHEPKTTYQASARLRPPTNIQHFTKVLQPNKVKRVIAIPLSANADYRSGLYGRLDKDGCFPTTVTNMDPTAKQSKVLNPYCRRMVTVRELARSQGFPDDFVFEAYGDNVVTMHRQIGNALPLPLAYAIGREVRNALFKRWREERQRHKRQNDMEVDSPKSPEDENLDDDLY</sequence>
<dbReference type="OrthoDB" id="5376140at2759"/>
<dbReference type="PANTHER" id="PTHR10629:SF52">
    <property type="entry name" value="DNA (CYTOSINE-5)-METHYLTRANSFERASE 1"/>
    <property type="match status" value="1"/>
</dbReference>
<evidence type="ECO:0000256" key="3">
    <source>
        <dbReference type="ARBA" id="ARBA00022603"/>
    </source>
</evidence>
<dbReference type="Gene3D" id="2.30.30.490">
    <property type="match status" value="2"/>
</dbReference>
<keyword evidence="8" id="KW-0539">Nucleus</keyword>
<dbReference type="GO" id="GO:0003886">
    <property type="term" value="F:DNA (cytosine-5-)-methyltransferase activity"/>
    <property type="evidence" value="ECO:0007669"/>
    <property type="project" value="UniProtKB-EC"/>
</dbReference>
<evidence type="ECO:0000256" key="1">
    <source>
        <dbReference type="ARBA" id="ARBA00004123"/>
    </source>
</evidence>
<feature type="region of interest" description="Disordered" evidence="11">
    <location>
        <begin position="29"/>
        <end position="111"/>
    </location>
</feature>
<protein>
    <recommendedName>
        <fullName evidence="2">DNA (cytosine-5-)-methyltransferase</fullName>
        <ecNumber evidence="2">2.1.1.37</ecNumber>
    </recommendedName>
</protein>
<keyword evidence="6" id="KW-0677">Repeat</keyword>
<evidence type="ECO:0000256" key="10">
    <source>
        <dbReference type="PROSITE-ProRule" id="PRU01016"/>
    </source>
</evidence>
<dbReference type="EC" id="2.1.1.37" evidence="2"/>
<dbReference type="GO" id="GO:0003677">
    <property type="term" value="F:DNA binding"/>
    <property type="evidence" value="ECO:0007669"/>
    <property type="project" value="UniProtKB-KW"/>
</dbReference>
<reference evidence="13 14" key="1">
    <citation type="journal article" date="2019" name="Nat. Ecol. Evol.">
        <title>Megaphylogeny resolves global patterns of mushroom evolution.</title>
        <authorList>
            <person name="Varga T."/>
            <person name="Krizsan K."/>
            <person name="Foldi C."/>
            <person name="Dima B."/>
            <person name="Sanchez-Garcia M."/>
            <person name="Sanchez-Ramirez S."/>
            <person name="Szollosi G.J."/>
            <person name="Szarkandi J.G."/>
            <person name="Papp V."/>
            <person name="Albert L."/>
            <person name="Andreopoulos W."/>
            <person name="Angelini C."/>
            <person name="Antonin V."/>
            <person name="Barry K.W."/>
            <person name="Bougher N.L."/>
            <person name="Buchanan P."/>
            <person name="Buyck B."/>
            <person name="Bense V."/>
            <person name="Catcheside P."/>
            <person name="Chovatia M."/>
            <person name="Cooper J."/>
            <person name="Damon W."/>
            <person name="Desjardin D."/>
            <person name="Finy P."/>
            <person name="Geml J."/>
            <person name="Haridas S."/>
            <person name="Hughes K."/>
            <person name="Justo A."/>
            <person name="Karasinski D."/>
            <person name="Kautmanova I."/>
            <person name="Kiss B."/>
            <person name="Kocsube S."/>
            <person name="Kotiranta H."/>
            <person name="LaButti K.M."/>
            <person name="Lechner B.E."/>
            <person name="Liimatainen K."/>
            <person name="Lipzen A."/>
            <person name="Lukacs Z."/>
            <person name="Mihaltcheva S."/>
            <person name="Morgado L.N."/>
            <person name="Niskanen T."/>
            <person name="Noordeloos M.E."/>
            <person name="Ohm R.A."/>
            <person name="Ortiz-Santana B."/>
            <person name="Ovrebo C."/>
            <person name="Racz N."/>
            <person name="Riley R."/>
            <person name="Savchenko A."/>
            <person name="Shiryaev A."/>
            <person name="Soop K."/>
            <person name="Spirin V."/>
            <person name="Szebenyi C."/>
            <person name="Tomsovsky M."/>
            <person name="Tulloss R.E."/>
            <person name="Uehling J."/>
            <person name="Grigoriev I.V."/>
            <person name="Vagvolgyi C."/>
            <person name="Papp T."/>
            <person name="Martin F.M."/>
            <person name="Miettinen O."/>
            <person name="Hibbett D.S."/>
            <person name="Nagy L.G."/>
        </authorList>
    </citation>
    <scope>NUCLEOTIDE SEQUENCE [LARGE SCALE GENOMIC DNA]</scope>
    <source>
        <strain evidence="13 14">CBS 166.37</strain>
    </source>
</reference>
<dbReference type="PANTHER" id="PTHR10629">
    <property type="entry name" value="CYTOSINE-SPECIFIC METHYLTRANSFERASE"/>
    <property type="match status" value="1"/>
</dbReference>
<dbReference type="GO" id="GO:0003682">
    <property type="term" value="F:chromatin binding"/>
    <property type="evidence" value="ECO:0007669"/>
    <property type="project" value="InterPro"/>
</dbReference>
<dbReference type="InterPro" id="IPR022702">
    <property type="entry name" value="Cytosine_MeTrfase1_RFD"/>
</dbReference>
<dbReference type="Gene3D" id="3.90.120.10">
    <property type="entry name" value="DNA Methylase, subunit A, domain 2"/>
    <property type="match status" value="1"/>
</dbReference>
<dbReference type="AlphaFoldDB" id="A0A5C3MC98"/>
<dbReference type="GO" id="GO:0032259">
    <property type="term" value="P:methylation"/>
    <property type="evidence" value="ECO:0007669"/>
    <property type="project" value="UniProtKB-KW"/>
</dbReference>
<evidence type="ECO:0000256" key="9">
    <source>
        <dbReference type="PIRSR" id="PIRSR037404-1"/>
    </source>
</evidence>
<feature type="active site" evidence="9 10">
    <location>
        <position position="854"/>
    </location>
</feature>
<dbReference type="Gene3D" id="3.40.50.150">
    <property type="entry name" value="Vaccinia Virus protein VP39"/>
    <property type="match status" value="1"/>
</dbReference>
<dbReference type="Proteomes" id="UP000308652">
    <property type="component" value="Unassembled WGS sequence"/>
</dbReference>
<dbReference type="Pfam" id="PF12047">
    <property type="entry name" value="DNMT1-RFD"/>
    <property type="match status" value="1"/>
</dbReference>